<comment type="similarity">
    <text evidence="2">Belongs to the IFI6/IFI27 family.</text>
</comment>
<dbReference type="EMBL" id="JBBPEH010000003">
    <property type="protein sequence ID" value="KAK7540595.1"/>
    <property type="molecule type" value="Genomic_DNA"/>
</dbReference>
<dbReference type="InterPro" id="IPR009311">
    <property type="entry name" value="IFI6/IFI27-like"/>
</dbReference>
<dbReference type="GeneID" id="92030890"/>
<name>A0ABR1LZG6_9PEZI</name>
<dbReference type="PANTHER" id="PTHR16932">
    <property type="entry name" value="INTERFERON ALPHA-INDUCIBLE PROTEIN 27"/>
    <property type="match status" value="1"/>
</dbReference>
<comment type="caution">
    <text evidence="7">The sequence shown here is derived from an EMBL/GenBank/DDBJ whole genome shotgun (WGS) entry which is preliminary data.</text>
</comment>
<reference evidence="7 8" key="1">
    <citation type="submission" date="2024-04" db="EMBL/GenBank/DDBJ databases">
        <title>Phyllosticta paracitricarpa is synonymous to the EU quarantine fungus P. citricarpa based on phylogenomic analyses.</title>
        <authorList>
            <consortium name="Lawrence Berkeley National Laboratory"/>
            <person name="Van ingen-buijs V.A."/>
            <person name="Van westerhoven A.C."/>
            <person name="Haridas S."/>
            <person name="Skiadas P."/>
            <person name="Martin F."/>
            <person name="Groenewald J.Z."/>
            <person name="Crous P.W."/>
            <person name="Seidl M.F."/>
        </authorList>
    </citation>
    <scope>NUCLEOTIDE SEQUENCE [LARGE SCALE GENOMIC DNA]</scope>
    <source>
        <strain evidence="7 8">CPC 17464</strain>
    </source>
</reference>
<protein>
    <submittedName>
        <fullName evidence="7">Uncharacterized protein</fullName>
    </submittedName>
</protein>
<feature type="transmembrane region" description="Helical" evidence="6">
    <location>
        <begin position="109"/>
        <end position="130"/>
    </location>
</feature>
<dbReference type="Proteomes" id="UP001360953">
    <property type="component" value="Unassembled WGS sequence"/>
</dbReference>
<feature type="transmembrane region" description="Helical" evidence="6">
    <location>
        <begin position="142"/>
        <end position="167"/>
    </location>
</feature>
<feature type="transmembrane region" description="Helical" evidence="6">
    <location>
        <begin position="76"/>
        <end position="103"/>
    </location>
</feature>
<evidence type="ECO:0000256" key="5">
    <source>
        <dbReference type="ARBA" id="ARBA00023136"/>
    </source>
</evidence>
<evidence type="ECO:0000256" key="1">
    <source>
        <dbReference type="ARBA" id="ARBA00004141"/>
    </source>
</evidence>
<evidence type="ECO:0000256" key="3">
    <source>
        <dbReference type="ARBA" id="ARBA00022692"/>
    </source>
</evidence>
<proteinExistence type="inferred from homology"/>
<dbReference type="RefSeq" id="XP_066657526.1">
    <property type="nucleotide sequence ID" value="XM_066797984.1"/>
</dbReference>
<dbReference type="Pfam" id="PF06140">
    <property type="entry name" value="Ifi-6-16"/>
    <property type="match status" value="1"/>
</dbReference>
<evidence type="ECO:0000313" key="8">
    <source>
        <dbReference type="Proteomes" id="UP001360953"/>
    </source>
</evidence>
<comment type="subcellular location">
    <subcellularLocation>
        <location evidence="1">Membrane</location>
        <topology evidence="1">Multi-pass membrane protein</topology>
    </subcellularLocation>
</comment>
<evidence type="ECO:0000313" key="7">
    <source>
        <dbReference type="EMBL" id="KAK7540595.1"/>
    </source>
</evidence>
<organism evidence="7 8">
    <name type="scientific">Phyllosticta citribraziliensis</name>
    <dbReference type="NCBI Taxonomy" id="989973"/>
    <lineage>
        <taxon>Eukaryota</taxon>
        <taxon>Fungi</taxon>
        <taxon>Dikarya</taxon>
        <taxon>Ascomycota</taxon>
        <taxon>Pezizomycotina</taxon>
        <taxon>Dothideomycetes</taxon>
        <taxon>Dothideomycetes incertae sedis</taxon>
        <taxon>Botryosphaeriales</taxon>
        <taxon>Phyllostictaceae</taxon>
        <taxon>Phyllosticta</taxon>
    </lineage>
</organism>
<sequence>MPFSDRLGATLHKAIRSIGSGSKRVATTIKRAARTIKCRLQTTDWDRLLRTTRIRITDQLRATLAWIKAHPYLTALLVACGVVAVVVPLAYGSVLGAAGFAAVGPVAGSWAAGTQAAIGSVAAGSVFAVLQSAAMGGYGVALFVAVVPALAAVVAGVVAGVAALLAWL</sequence>
<keyword evidence="3 6" id="KW-0812">Transmembrane</keyword>
<keyword evidence="8" id="KW-1185">Reference proteome</keyword>
<dbReference type="Gene3D" id="6.10.110.10">
    <property type="match status" value="1"/>
</dbReference>
<dbReference type="InterPro" id="IPR038213">
    <property type="entry name" value="IFI6/IFI27-like_sf"/>
</dbReference>
<evidence type="ECO:0000256" key="6">
    <source>
        <dbReference type="SAM" id="Phobius"/>
    </source>
</evidence>
<gene>
    <name evidence="7" type="ORF">J3D65DRAFT_600717</name>
</gene>
<evidence type="ECO:0000256" key="4">
    <source>
        <dbReference type="ARBA" id="ARBA00022989"/>
    </source>
</evidence>
<dbReference type="PANTHER" id="PTHR16932:SF18">
    <property type="entry name" value="INTERFERON, ALPHA-INDUCIBLE PROTEIN 27-LIKE 2"/>
    <property type="match status" value="1"/>
</dbReference>
<accession>A0ABR1LZG6</accession>
<evidence type="ECO:0000256" key="2">
    <source>
        <dbReference type="ARBA" id="ARBA00007262"/>
    </source>
</evidence>
<keyword evidence="5 6" id="KW-0472">Membrane</keyword>
<keyword evidence="4 6" id="KW-1133">Transmembrane helix</keyword>